<evidence type="ECO:0000313" key="8">
    <source>
        <dbReference type="EMBL" id="GGH09587.1"/>
    </source>
</evidence>
<proteinExistence type="predicted"/>
<feature type="domain" description="Major facilitator superfamily (MFS) profile" evidence="7">
    <location>
        <begin position="49"/>
        <end position="418"/>
    </location>
</feature>
<keyword evidence="4 6" id="KW-1133">Transmembrane helix</keyword>
<dbReference type="EMBL" id="BMKU01000017">
    <property type="protein sequence ID" value="GGH09587.1"/>
    <property type="molecule type" value="Genomic_DNA"/>
</dbReference>
<feature type="transmembrane region" description="Helical" evidence="6">
    <location>
        <begin position="371"/>
        <end position="390"/>
    </location>
</feature>
<comment type="subcellular location">
    <subcellularLocation>
        <location evidence="1">Cell membrane</location>
        <topology evidence="1">Multi-pass membrane protein</topology>
    </subcellularLocation>
</comment>
<dbReference type="PROSITE" id="PS50850">
    <property type="entry name" value="MFS"/>
    <property type="match status" value="1"/>
</dbReference>
<dbReference type="Pfam" id="PF07690">
    <property type="entry name" value="MFS_1"/>
    <property type="match status" value="1"/>
</dbReference>
<dbReference type="InterPro" id="IPR011701">
    <property type="entry name" value="MFS"/>
</dbReference>
<feature type="transmembrane region" description="Helical" evidence="6">
    <location>
        <begin position="309"/>
        <end position="326"/>
    </location>
</feature>
<keyword evidence="3 6" id="KW-0812">Transmembrane</keyword>
<dbReference type="CDD" id="cd17324">
    <property type="entry name" value="MFS_NepI_like"/>
    <property type="match status" value="1"/>
</dbReference>
<evidence type="ECO:0000256" key="5">
    <source>
        <dbReference type="ARBA" id="ARBA00023136"/>
    </source>
</evidence>
<reference evidence="9" key="1">
    <citation type="journal article" date="2019" name="Int. J. Syst. Evol. Microbiol.">
        <title>The Global Catalogue of Microorganisms (GCM) 10K type strain sequencing project: providing services to taxonomists for standard genome sequencing and annotation.</title>
        <authorList>
            <consortium name="The Broad Institute Genomics Platform"/>
            <consortium name="The Broad Institute Genome Sequencing Center for Infectious Disease"/>
            <person name="Wu L."/>
            <person name="Ma J."/>
        </authorList>
    </citation>
    <scope>NUCLEOTIDE SEQUENCE [LARGE SCALE GENOMIC DNA]</scope>
    <source>
        <strain evidence="9">CGMCC 1.1927</strain>
    </source>
</reference>
<accession>A0ABQ1Y1P5</accession>
<dbReference type="SUPFAM" id="SSF103473">
    <property type="entry name" value="MFS general substrate transporter"/>
    <property type="match status" value="1"/>
</dbReference>
<feature type="transmembrane region" description="Helical" evidence="6">
    <location>
        <begin position="47"/>
        <end position="68"/>
    </location>
</feature>
<dbReference type="PANTHER" id="PTHR43124">
    <property type="entry name" value="PURINE EFFLUX PUMP PBUE"/>
    <property type="match status" value="1"/>
</dbReference>
<keyword evidence="9" id="KW-1185">Reference proteome</keyword>
<gene>
    <name evidence="8" type="ORF">GCM10011577_38000</name>
</gene>
<feature type="transmembrane region" description="Helical" evidence="6">
    <location>
        <begin position="140"/>
        <end position="161"/>
    </location>
</feature>
<feature type="transmembrane region" description="Helical" evidence="6">
    <location>
        <begin position="236"/>
        <end position="258"/>
    </location>
</feature>
<evidence type="ECO:0000256" key="4">
    <source>
        <dbReference type="ARBA" id="ARBA00022989"/>
    </source>
</evidence>
<evidence type="ECO:0000313" key="9">
    <source>
        <dbReference type="Proteomes" id="UP000596938"/>
    </source>
</evidence>
<feature type="transmembrane region" description="Helical" evidence="6">
    <location>
        <begin position="114"/>
        <end position="134"/>
    </location>
</feature>
<evidence type="ECO:0000259" key="7">
    <source>
        <dbReference type="PROSITE" id="PS50850"/>
    </source>
</evidence>
<feature type="transmembrane region" description="Helical" evidence="6">
    <location>
        <begin position="173"/>
        <end position="195"/>
    </location>
</feature>
<feature type="transmembrane region" description="Helical" evidence="6">
    <location>
        <begin position="88"/>
        <end position="107"/>
    </location>
</feature>
<dbReference type="Proteomes" id="UP000596938">
    <property type="component" value="Unassembled WGS sequence"/>
</dbReference>
<evidence type="ECO:0000256" key="2">
    <source>
        <dbReference type="ARBA" id="ARBA00022475"/>
    </source>
</evidence>
<feature type="transmembrane region" description="Helical" evidence="6">
    <location>
        <begin position="278"/>
        <end position="302"/>
    </location>
</feature>
<dbReference type="InterPro" id="IPR050189">
    <property type="entry name" value="MFS_Efflux_Transporters"/>
</dbReference>
<dbReference type="Gene3D" id="1.20.1250.20">
    <property type="entry name" value="MFS general substrate transporter like domains"/>
    <property type="match status" value="1"/>
</dbReference>
<dbReference type="InterPro" id="IPR020846">
    <property type="entry name" value="MFS_dom"/>
</dbReference>
<organism evidence="8 9">
    <name type="scientific">Pseudarthrobacter polychromogenes</name>
    <dbReference type="NCBI Taxonomy" id="1676"/>
    <lineage>
        <taxon>Bacteria</taxon>
        <taxon>Bacillati</taxon>
        <taxon>Actinomycetota</taxon>
        <taxon>Actinomycetes</taxon>
        <taxon>Micrococcales</taxon>
        <taxon>Micrococcaceae</taxon>
        <taxon>Pseudarthrobacter</taxon>
    </lineage>
</organism>
<sequence length="423" mass="42866">MTRATLEDGAREAPIDALPSENISITEETKDWAPASDPAVPAGRFPWAALLVMALMGFLLIATETMPAGLLPQIASGLAVTEGTAGQFVSAYALGTVVAAMPAIALTRGLRRKPVFVVGILGFLAANLITAFSTDIALSLGARLLAGAFSGLLWGMTAGYARRITAPHQAGRALSVASVGTPVGLAVGTPFGSWLGTTFDWRWSFGVLAVLTVATLLLAVFLVPDAPGQRPGSRASLARVFAIPGVAVVLGVIVSWMLGHNIMYTYIGSYLRGASLDLPVDIALMTFGAAAIAGIAITGAVIDKGLRRLVLLSLGSFLVAGAIFIVGHASLAAVLAAIVLWGIAFGGAAAQLQTAISAASGENADVANSMLGVAFNLAIFAAGVAGAVVISSLDGMVLPAALVGLAAVALVISVAGRRTAFPR</sequence>
<dbReference type="RefSeq" id="WP_229666541.1">
    <property type="nucleotide sequence ID" value="NZ_BAAAWV010000001.1"/>
</dbReference>
<feature type="transmembrane region" description="Helical" evidence="6">
    <location>
        <begin position="332"/>
        <end position="350"/>
    </location>
</feature>
<comment type="caution">
    <text evidence="8">The sequence shown here is derived from an EMBL/GenBank/DDBJ whole genome shotgun (WGS) entry which is preliminary data.</text>
</comment>
<dbReference type="InterPro" id="IPR036259">
    <property type="entry name" value="MFS_trans_sf"/>
</dbReference>
<evidence type="ECO:0000256" key="6">
    <source>
        <dbReference type="SAM" id="Phobius"/>
    </source>
</evidence>
<evidence type="ECO:0000256" key="3">
    <source>
        <dbReference type="ARBA" id="ARBA00022692"/>
    </source>
</evidence>
<keyword evidence="5 6" id="KW-0472">Membrane</keyword>
<feature type="transmembrane region" description="Helical" evidence="6">
    <location>
        <begin position="201"/>
        <end position="224"/>
    </location>
</feature>
<protein>
    <submittedName>
        <fullName evidence="8">MFS transporter</fullName>
    </submittedName>
</protein>
<name>A0ABQ1Y1P5_9MICC</name>
<feature type="transmembrane region" description="Helical" evidence="6">
    <location>
        <begin position="396"/>
        <end position="416"/>
    </location>
</feature>
<evidence type="ECO:0000256" key="1">
    <source>
        <dbReference type="ARBA" id="ARBA00004651"/>
    </source>
</evidence>
<dbReference type="PANTHER" id="PTHR43124:SF3">
    <property type="entry name" value="CHLORAMPHENICOL EFFLUX PUMP RV0191"/>
    <property type="match status" value="1"/>
</dbReference>
<keyword evidence="2" id="KW-1003">Cell membrane</keyword>